<dbReference type="AlphaFoldDB" id="A0A480AYF9"/>
<proteinExistence type="predicted"/>
<name>A0A480AYF9_9BURK</name>
<dbReference type="Proteomes" id="UP000301751">
    <property type="component" value="Unassembled WGS sequence"/>
</dbReference>
<sequence>MADPPDPSATAAWPLAGPAGADLAPGLLEALRRCALCQHPVVLTAQHDARCPVCHSPLAALPGHDGAAAHDVLGRRGAVRRDQSHVALIHVGWPSPPVAVRWRDLSLTGLSLYVPLAVPAGQRLRLIDSAIDGVAEVVRCRPQGRVQVLHARLLTAQLLQPTGVFISTTA</sequence>
<evidence type="ECO:0000313" key="2">
    <source>
        <dbReference type="Proteomes" id="UP000301751"/>
    </source>
</evidence>
<dbReference type="RefSeq" id="WP_137735701.1">
    <property type="nucleotide sequence ID" value="NZ_BJCL01000023.1"/>
</dbReference>
<evidence type="ECO:0000313" key="1">
    <source>
        <dbReference type="EMBL" id="GCL66000.1"/>
    </source>
</evidence>
<evidence type="ECO:0008006" key="3">
    <source>
        <dbReference type="Google" id="ProtNLM"/>
    </source>
</evidence>
<dbReference type="OrthoDB" id="9779622at2"/>
<accession>A0A480AYF9</accession>
<gene>
    <name evidence="1" type="ORF">AQPW35_50810</name>
</gene>
<comment type="caution">
    <text evidence="1">The sequence shown here is derived from an EMBL/GenBank/DDBJ whole genome shotgun (WGS) entry which is preliminary data.</text>
</comment>
<keyword evidence="2" id="KW-1185">Reference proteome</keyword>
<dbReference type="EMBL" id="BJCL01000023">
    <property type="protein sequence ID" value="GCL66000.1"/>
    <property type="molecule type" value="Genomic_DNA"/>
</dbReference>
<reference evidence="2" key="1">
    <citation type="submission" date="2019-03" db="EMBL/GenBank/DDBJ databases">
        <title>Aquabacterium pictum sp.nov., the first bacteriochlorophyll a-containing freshwater bacterium in the genus Aquabacterium of the class Betaproteobacteria.</title>
        <authorList>
            <person name="Hirose S."/>
            <person name="Tank M."/>
            <person name="Hara E."/>
            <person name="Tamaki H."/>
            <person name="Takaichi S."/>
            <person name="Haruta S."/>
            <person name="Hanada S."/>
        </authorList>
    </citation>
    <scope>NUCLEOTIDE SEQUENCE [LARGE SCALE GENOMIC DNA]</scope>
    <source>
        <strain evidence="2">W35</strain>
    </source>
</reference>
<protein>
    <recommendedName>
        <fullName evidence="3">PilZ domain-containing protein</fullName>
    </recommendedName>
</protein>
<organism evidence="1 2">
    <name type="scientific">Pseudaquabacterium pictum</name>
    <dbReference type="NCBI Taxonomy" id="2315236"/>
    <lineage>
        <taxon>Bacteria</taxon>
        <taxon>Pseudomonadati</taxon>
        <taxon>Pseudomonadota</taxon>
        <taxon>Betaproteobacteria</taxon>
        <taxon>Burkholderiales</taxon>
        <taxon>Sphaerotilaceae</taxon>
        <taxon>Pseudaquabacterium</taxon>
    </lineage>
</organism>